<dbReference type="Pfam" id="PF13855">
    <property type="entry name" value="LRR_8"/>
    <property type="match status" value="1"/>
</dbReference>
<dbReference type="InterPro" id="IPR003591">
    <property type="entry name" value="Leu-rich_rpt_typical-subtyp"/>
</dbReference>
<feature type="non-terminal residue" evidence="3">
    <location>
        <position position="1"/>
    </location>
</feature>
<keyword evidence="2" id="KW-0677">Repeat</keyword>
<reference evidence="3" key="1">
    <citation type="journal article" date="2015" name="Nature">
        <title>Complex archaea that bridge the gap between prokaryotes and eukaryotes.</title>
        <authorList>
            <person name="Spang A."/>
            <person name="Saw J.H."/>
            <person name="Jorgensen S.L."/>
            <person name="Zaremba-Niedzwiedzka K."/>
            <person name="Martijn J."/>
            <person name="Lind A.E."/>
            <person name="van Eijk R."/>
            <person name="Schleper C."/>
            <person name="Guy L."/>
            <person name="Ettema T.J."/>
        </authorList>
    </citation>
    <scope>NUCLEOTIDE SEQUENCE</scope>
</reference>
<dbReference type="InterPro" id="IPR001611">
    <property type="entry name" value="Leu-rich_rpt"/>
</dbReference>
<gene>
    <name evidence="3" type="ORF">LCGC14_2593890</name>
</gene>
<evidence type="ECO:0000256" key="1">
    <source>
        <dbReference type="ARBA" id="ARBA00022614"/>
    </source>
</evidence>
<dbReference type="InterPro" id="IPR032675">
    <property type="entry name" value="LRR_dom_sf"/>
</dbReference>
<keyword evidence="1" id="KW-0433">Leucine-rich repeat</keyword>
<dbReference type="PROSITE" id="PS51450">
    <property type="entry name" value="LRR"/>
    <property type="match status" value="1"/>
</dbReference>
<dbReference type="GO" id="GO:0005737">
    <property type="term" value="C:cytoplasm"/>
    <property type="evidence" value="ECO:0007669"/>
    <property type="project" value="TreeGrafter"/>
</dbReference>
<dbReference type="PANTHER" id="PTHR48051:SF39">
    <property type="entry name" value="P53-INDUCED DEATH DOMAIN PROTEIN 1"/>
    <property type="match status" value="1"/>
</dbReference>
<evidence type="ECO:0000256" key="2">
    <source>
        <dbReference type="ARBA" id="ARBA00022737"/>
    </source>
</evidence>
<name>A0A0F9AAS6_9ZZZZ</name>
<organism evidence="3">
    <name type="scientific">marine sediment metagenome</name>
    <dbReference type="NCBI Taxonomy" id="412755"/>
    <lineage>
        <taxon>unclassified sequences</taxon>
        <taxon>metagenomes</taxon>
        <taxon>ecological metagenomes</taxon>
    </lineage>
</organism>
<sequence length="83" mass="9577">NFIFLVLGENQLTALPESIGNLKSLQELDLKYNQLTALPGSMWQLKNLESIDLDGNNWEGEWKEISEKDISAIREFCRHRVTN</sequence>
<dbReference type="InterPro" id="IPR050216">
    <property type="entry name" value="LRR_domain-containing"/>
</dbReference>
<dbReference type="EMBL" id="LAZR01043617">
    <property type="protein sequence ID" value="KKL06654.1"/>
    <property type="molecule type" value="Genomic_DNA"/>
</dbReference>
<protein>
    <submittedName>
        <fullName evidence="3">Uncharacterized protein</fullName>
    </submittedName>
</protein>
<accession>A0A0F9AAS6</accession>
<dbReference type="Gene3D" id="3.80.10.10">
    <property type="entry name" value="Ribonuclease Inhibitor"/>
    <property type="match status" value="1"/>
</dbReference>
<evidence type="ECO:0000313" key="3">
    <source>
        <dbReference type="EMBL" id="KKL06654.1"/>
    </source>
</evidence>
<comment type="caution">
    <text evidence="3">The sequence shown here is derived from an EMBL/GenBank/DDBJ whole genome shotgun (WGS) entry which is preliminary data.</text>
</comment>
<proteinExistence type="predicted"/>
<dbReference type="AlphaFoldDB" id="A0A0F9AAS6"/>
<dbReference type="SMART" id="SM00369">
    <property type="entry name" value="LRR_TYP"/>
    <property type="match status" value="1"/>
</dbReference>
<dbReference type="SUPFAM" id="SSF52075">
    <property type="entry name" value="Outer arm dynein light chain 1"/>
    <property type="match status" value="1"/>
</dbReference>
<dbReference type="PANTHER" id="PTHR48051">
    <property type="match status" value="1"/>
</dbReference>